<name>A0A076LRR1_9GAMM</name>
<proteinExistence type="inferred from homology"/>
<evidence type="ECO:0000313" key="4">
    <source>
        <dbReference type="Proteomes" id="UP000028681"/>
    </source>
</evidence>
<evidence type="ECO:0000313" key="3">
    <source>
        <dbReference type="EMBL" id="AIJ09352.1"/>
    </source>
</evidence>
<dbReference type="PANTHER" id="PTHR43794">
    <property type="entry name" value="AMINOHYDROLASE SSNA-RELATED"/>
    <property type="match status" value="1"/>
</dbReference>
<gene>
    <name evidence="3" type="ORF">ETEE_2920</name>
</gene>
<dbReference type="EC" id="3.5.4.28" evidence="3"/>
<dbReference type="InterPro" id="IPR011059">
    <property type="entry name" value="Metal-dep_hydrolase_composite"/>
</dbReference>
<dbReference type="EMBL" id="CP006664">
    <property type="protein sequence ID" value="AIJ09352.1"/>
    <property type="molecule type" value="Genomic_DNA"/>
</dbReference>
<dbReference type="GeneID" id="33940422"/>
<dbReference type="Gene3D" id="3.20.20.140">
    <property type="entry name" value="Metal-dependent hydrolases"/>
    <property type="match status" value="1"/>
</dbReference>
<dbReference type="InterPro" id="IPR032466">
    <property type="entry name" value="Metal_Hydrolase"/>
</dbReference>
<protein>
    <submittedName>
        <fullName evidence="3">S-adenosylhomocysteine deaminase Methylthioadenosine deaminase</fullName>
        <ecNumber evidence="3">3.5.4.28</ecNumber>
    </submittedName>
</protein>
<dbReference type="Proteomes" id="UP000028681">
    <property type="component" value="Chromosome"/>
</dbReference>
<comment type="similarity">
    <text evidence="1">Belongs to the metallo-dependent hydrolases superfamily. ATZ/TRZ family.</text>
</comment>
<dbReference type="PANTHER" id="PTHR43794:SF5">
    <property type="entry name" value="CHLOROHYDROLASE FAMILY PROTEIN"/>
    <property type="match status" value="1"/>
</dbReference>
<dbReference type="GO" id="GO:0050270">
    <property type="term" value="F:S-adenosylhomocysteine deaminase activity"/>
    <property type="evidence" value="ECO:0007669"/>
    <property type="project" value="UniProtKB-EC"/>
</dbReference>
<evidence type="ECO:0000256" key="1">
    <source>
        <dbReference type="ARBA" id="ARBA00006745"/>
    </source>
</evidence>
<dbReference type="KEGG" id="ete:ETEE_2920"/>
<evidence type="ECO:0000259" key="2">
    <source>
        <dbReference type="Pfam" id="PF01979"/>
    </source>
</evidence>
<dbReference type="InterPro" id="IPR050287">
    <property type="entry name" value="MTA/SAH_deaminase"/>
</dbReference>
<dbReference type="Gene3D" id="2.30.40.10">
    <property type="entry name" value="Urease, subunit C, domain 1"/>
    <property type="match status" value="1"/>
</dbReference>
<dbReference type="SUPFAM" id="SSF51338">
    <property type="entry name" value="Composite domain of metallo-dependent hydrolases"/>
    <property type="match status" value="1"/>
</dbReference>
<keyword evidence="3" id="KW-0378">Hydrolase</keyword>
<dbReference type="Pfam" id="PF01979">
    <property type="entry name" value="Amidohydro_1"/>
    <property type="match status" value="1"/>
</dbReference>
<dbReference type="HOGENOM" id="CLU_012358_2_0_6"/>
<dbReference type="InterPro" id="IPR006680">
    <property type="entry name" value="Amidohydro-rel"/>
</dbReference>
<sequence length="429" mass="47101">MKRKTLFKGIKYLDSVTMLLISGDIYIVDGIIIETGKNISVSNDVTVIESEHLIAFPGLVNAHIHPSKEIYGSILDASPIDIVLDSVHRNNKIETPEGQYIAALKALTSGIQKGVTTFGLFTSRADDDIKAAKFIGCRCVVNFCQSNTWVGKGHSPQNSSVETALDKFDSALSLYQDLLISITPATASELSADDQLLLELHQIAKKNNTRFILHVHEGKIQVELHIHKYGKSGIQRLADLNILDQSTTLVHCCHLSEKDISLLKEAQSNIIHCPVSNSFVGAGTLPLAELMNNLNIGLGTDAAMVNPGNNLTFDAMFALYHHGDADFNKKITATKALHFLTEGGAKTLGLDNVGKIKSNYKADLIFFEKSKIDTDYINTPVSLLKLLNNENPSYVLIDGNEIIIDGQFAKNSTIENDARFKTLRERVKL</sequence>
<reference evidence="3 4" key="1">
    <citation type="journal article" date="2012" name="PLoS ONE">
        <title>Edwardsiella comparative phylogenomics reveal the new intra/inter-species taxonomic relationships, virulence evolution and niche adaptation mechanisms.</title>
        <authorList>
            <person name="Yang M."/>
            <person name="Lv Y."/>
            <person name="Xiao J."/>
            <person name="Wu H."/>
            <person name="Zheng H."/>
            <person name="Liu Q."/>
            <person name="Zhang Y."/>
            <person name="Wang Q."/>
        </authorList>
    </citation>
    <scope>NUCLEOTIDE SEQUENCE [LARGE SCALE GENOMIC DNA]</scope>
    <source>
        <strain evidence="4">080813</strain>
    </source>
</reference>
<dbReference type="RefSeq" id="WP_034163676.1">
    <property type="nucleotide sequence ID" value="NZ_CP006664.1"/>
</dbReference>
<accession>A0A076LRR1</accession>
<organism evidence="3 4">
    <name type="scientific">Edwardsiella anguillarum ET080813</name>
    <dbReference type="NCBI Taxonomy" id="667120"/>
    <lineage>
        <taxon>Bacteria</taxon>
        <taxon>Pseudomonadati</taxon>
        <taxon>Pseudomonadota</taxon>
        <taxon>Gammaproteobacteria</taxon>
        <taxon>Enterobacterales</taxon>
        <taxon>Hafniaceae</taxon>
        <taxon>Edwardsiella</taxon>
    </lineage>
</organism>
<dbReference type="AlphaFoldDB" id="A0A076LRR1"/>
<dbReference type="SUPFAM" id="SSF51556">
    <property type="entry name" value="Metallo-dependent hydrolases"/>
    <property type="match status" value="1"/>
</dbReference>
<feature type="domain" description="Amidohydrolase-related" evidence="2">
    <location>
        <begin position="54"/>
        <end position="400"/>
    </location>
</feature>